<feature type="chain" id="PRO_5046197121" description="Secreted protein" evidence="2">
    <location>
        <begin position="27"/>
        <end position="174"/>
    </location>
</feature>
<reference evidence="3" key="1">
    <citation type="submission" date="2023-06" db="EMBL/GenBank/DDBJ databases">
        <title>Draft genome sequence of Nocardioides sp. SOB77.</title>
        <authorList>
            <person name="Zhang G."/>
        </authorList>
    </citation>
    <scope>NUCLEOTIDE SEQUENCE</scope>
    <source>
        <strain evidence="3">SOB77</strain>
    </source>
</reference>
<dbReference type="PROSITE" id="PS51257">
    <property type="entry name" value="PROKAR_LIPOPROTEIN"/>
    <property type="match status" value="1"/>
</dbReference>
<evidence type="ECO:0000313" key="4">
    <source>
        <dbReference type="Proteomes" id="UP001168620"/>
    </source>
</evidence>
<dbReference type="RefSeq" id="WP_300951006.1">
    <property type="nucleotide sequence ID" value="NZ_JAUHJQ010000001.1"/>
</dbReference>
<name>A0ABT8FCE6_9ACTN</name>
<accession>A0ABT8FCE6</accession>
<evidence type="ECO:0008006" key="5">
    <source>
        <dbReference type="Google" id="ProtNLM"/>
    </source>
</evidence>
<gene>
    <name evidence="3" type="ORF">QWY28_03995</name>
</gene>
<comment type="caution">
    <text evidence="3">The sequence shown here is derived from an EMBL/GenBank/DDBJ whole genome shotgun (WGS) entry which is preliminary data.</text>
</comment>
<keyword evidence="4" id="KW-1185">Reference proteome</keyword>
<feature type="compositionally biased region" description="Acidic residues" evidence="1">
    <location>
        <begin position="105"/>
        <end position="130"/>
    </location>
</feature>
<feature type="region of interest" description="Disordered" evidence="1">
    <location>
        <begin position="105"/>
        <end position="174"/>
    </location>
</feature>
<evidence type="ECO:0000256" key="2">
    <source>
        <dbReference type="SAM" id="SignalP"/>
    </source>
</evidence>
<feature type="signal peptide" evidence="2">
    <location>
        <begin position="1"/>
        <end position="26"/>
    </location>
</feature>
<keyword evidence="2" id="KW-0732">Signal</keyword>
<protein>
    <recommendedName>
        <fullName evidence="5">Secreted protein</fullName>
    </recommendedName>
</protein>
<evidence type="ECO:0000256" key="1">
    <source>
        <dbReference type="SAM" id="MobiDB-lite"/>
    </source>
</evidence>
<organism evidence="3 4">
    <name type="scientific">Nocardioides oceani</name>
    <dbReference type="NCBI Taxonomy" id="3058369"/>
    <lineage>
        <taxon>Bacteria</taxon>
        <taxon>Bacillati</taxon>
        <taxon>Actinomycetota</taxon>
        <taxon>Actinomycetes</taxon>
        <taxon>Propionibacteriales</taxon>
        <taxon>Nocardioidaceae</taxon>
        <taxon>Nocardioides</taxon>
    </lineage>
</organism>
<evidence type="ECO:0000313" key="3">
    <source>
        <dbReference type="EMBL" id="MDN4172095.1"/>
    </source>
</evidence>
<proteinExistence type="predicted"/>
<sequence>MLPSRLTLRRAAATSSLLLLAPFAAACGGDDEASSAPQDASTEDFCEAYSSIFDSLLAAPSEGSQEEQEQAAVDALKEWTEQMREVGTPEDLPDDARDGFELVLDEASDIEDVSDLQDLDDNQDYSESEQEASQALNTWIAENCANAMPGLPSGAPSVEAPELPESSLTESPTP</sequence>
<dbReference type="Proteomes" id="UP001168620">
    <property type="component" value="Unassembled WGS sequence"/>
</dbReference>
<dbReference type="EMBL" id="JAUHJQ010000001">
    <property type="protein sequence ID" value="MDN4172095.1"/>
    <property type="molecule type" value="Genomic_DNA"/>
</dbReference>